<feature type="region of interest" description="Disordered" evidence="1">
    <location>
        <begin position="131"/>
        <end position="150"/>
    </location>
</feature>
<accession>A0AA39YES9</accession>
<protein>
    <submittedName>
        <fullName evidence="2">Uncharacterized protein</fullName>
    </submittedName>
</protein>
<name>A0AA39YES9_9PEZI</name>
<sequence>MPSLRTSEPSILIGLQYRGHLSLGEHRARLGFAAYHWSIIIVTPTNPTTGARSNQHEFHRFDVTDGIVLDDAGTDVNPDRDWIFRRQTSNSLLEITRYLGAVRVGKISASKIVEGDQKKLMRFFETVPLPRRESVGEEEEEEEEEEGPKENCVTWVHSALKALDAAAWCRLAEQPLDLDALMVFALRHGDTRIGDLVTTPDVVDYERGENKRGGAVGALVGAKEVHIVLISNESTL</sequence>
<proteinExistence type="predicted"/>
<evidence type="ECO:0000256" key="1">
    <source>
        <dbReference type="SAM" id="MobiDB-lite"/>
    </source>
</evidence>
<dbReference type="Proteomes" id="UP001175001">
    <property type="component" value="Unassembled WGS sequence"/>
</dbReference>
<comment type="caution">
    <text evidence="2">The sequence shown here is derived from an EMBL/GenBank/DDBJ whole genome shotgun (WGS) entry which is preliminary data.</text>
</comment>
<dbReference type="AlphaFoldDB" id="A0AA39YES9"/>
<feature type="compositionally biased region" description="Acidic residues" evidence="1">
    <location>
        <begin position="136"/>
        <end position="147"/>
    </location>
</feature>
<dbReference type="EMBL" id="JAUJDW010000039">
    <property type="protein sequence ID" value="KAK0650187.1"/>
    <property type="molecule type" value="Genomic_DNA"/>
</dbReference>
<keyword evidence="3" id="KW-1185">Reference proteome</keyword>
<evidence type="ECO:0000313" key="3">
    <source>
        <dbReference type="Proteomes" id="UP001175001"/>
    </source>
</evidence>
<gene>
    <name evidence="2" type="ORF">DIS24_g7095</name>
</gene>
<evidence type="ECO:0000313" key="2">
    <source>
        <dbReference type="EMBL" id="KAK0650187.1"/>
    </source>
</evidence>
<reference evidence="2" key="1">
    <citation type="submission" date="2023-06" db="EMBL/GenBank/DDBJ databases">
        <title>Multi-omics analyses reveal the molecular pathogenesis toolkit of Lasiodiplodia hormozganensis, a cross-kingdom pathogen.</title>
        <authorList>
            <person name="Felix C."/>
            <person name="Meneses R."/>
            <person name="Goncalves M.F.M."/>
            <person name="Tilleman L."/>
            <person name="Duarte A.S."/>
            <person name="Jorrin-Novo J.V."/>
            <person name="Van De Peer Y."/>
            <person name="Deforce D."/>
            <person name="Van Nieuwerburgh F."/>
            <person name="Esteves A.C."/>
            <person name="Alves A."/>
        </authorList>
    </citation>
    <scope>NUCLEOTIDE SEQUENCE</scope>
    <source>
        <strain evidence="2">CBS 339.90</strain>
    </source>
</reference>
<organism evidence="2 3">
    <name type="scientific">Lasiodiplodia hormozganensis</name>
    <dbReference type="NCBI Taxonomy" id="869390"/>
    <lineage>
        <taxon>Eukaryota</taxon>
        <taxon>Fungi</taxon>
        <taxon>Dikarya</taxon>
        <taxon>Ascomycota</taxon>
        <taxon>Pezizomycotina</taxon>
        <taxon>Dothideomycetes</taxon>
        <taxon>Dothideomycetes incertae sedis</taxon>
        <taxon>Botryosphaeriales</taxon>
        <taxon>Botryosphaeriaceae</taxon>
        <taxon>Lasiodiplodia</taxon>
    </lineage>
</organism>